<keyword evidence="1" id="KW-0472">Membrane</keyword>
<evidence type="ECO:0000313" key="3">
    <source>
        <dbReference type="Proteomes" id="UP000019102"/>
    </source>
</evidence>
<sequence length="346" mass="38081">MGSSNPEQAVMSDGSAASYQIQLVAPEEREQTTASFVQEVNQDLQDIAGAEITVSEASSGAAGFGDPIQIQISGPETEVLQQLSDQVLMVLEDVEGVYNPTSSLADTQPEMQIQVNRELAAQYGLSYQEIMSQIQIGFTGQTVMQYREDGEEMNVTLMFPEDERSTINDLENLKIQNQQGTMISLTTVADFEQVQSPATITRQDQQRQVNITSGISGSDLGTISANVEAALNGMNFPEEYDYSIGGQAEDMVEAFADLSLALLLSIFLVYAVMAVQFENFLFPLIIMFSMPATAIGGIRRTVCHRPALSITAFIGGDHARRYCRKQCDRSRRLYQYLKKTRGGRTT</sequence>
<dbReference type="STRING" id="1298598.JCM21714_1472"/>
<organism evidence="2 3">
    <name type="scientific">Gracilibacillus boraciitolerans JCM 21714</name>
    <dbReference type="NCBI Taxonomy" id="1298598"/>
    <lineage>
        <taxon>Bacteria</taxon>
        <taxon>Bacillati</taxon>
        <taxon>Bacillota</taxon>
        <taxon>Bacilli</taxon>
        <taxon>Bacillales</taxon>
        <taxon>Bacillaceae</taxon>
        <taxon>Gracilibacillus</taxon>
    </lineage>
</organism>
<evidence type="ECO:0000313" key="2">
    <source>
        <dbReference type="EMBL" id="GAE92468.1"/>
    </source>
</evidence>
<accession>W4VI37</accession>
<feature type="transmembrane region" description="Helical" evidence="1">
    <location>
        <begin position="280"/>
        <end position="298"/>
    </location>
</feature>
<dbReference type="eggNOG" id="COG0841">
    <property type="taxonomic scope" value="Bacteria"/>
</dbReference>
<dbReference type="Proteomes" id="UP000019102">
    <property type="component" value="Unassembled WGS sequence"/>
</dbReference>
<dbReference type="GO" id="GO:0042910">
    <property type="term" value="F:xenobiotic transmembrane transporter activity"/>
    <property type="evidence" value="ECO:0007669"/>
    <property type="project" value="TreeGrafter"/>
</dbReference>
<dbReference type="AlphaFoldDB" id="W4VI37"/>
<dbReference type="Gene3D" id="3.30.70.1430">
    <property type="entry name" value="Multidrug efflux transporter AcrB pore domain"/>
    <property type="match status" value="1"/>
</dbReference>
<dbReference type="EMBL" id="BAVS01000005">
    <property type="protein sequence ID" value="GAE92468.1"/>
    <property type="molecule type" value="Genomic_DNA"/>
</dbReference>
<dbReference type="InterPro" id="IPR001036">
    <property type="entry name" value="Acrflvin-R"/>
</dbReference>
<dbReference type="Gene3D" id="1.20.1640.10">
    <property type="entry name" value="Multidrug efflux transporter AcrB transmembrane domain"/>
    <property type="match status" value="1"/>
</dbReference>
<protein>
    <submittedName>
        <fullName evidence="2">RND multidrug efflux transporter</fullName>
    </submittedName>
</protein>
<dbReference type="GO" id="GO:0005886">
    <property type="term" value="C:plasma membrane"/>
    <property type="evidence" value="ECO:0007669"/>
    <property type="project" value="TreeGrafter"/>
</dbReference>
<gene>
    <name evidence="2" type="ORF">JCM21714_1472</name>
</gene>
<feature type="transmembrane region" description="Helical" evidence="1">
    <location>
        <begin position="254"/>
        <end position="274"/>
    </location>
</feature>
<dbReference type="PANTHER" id="PTHR32063">
    <property type="match status" value="1"/>
</dbReference>
<keyword evidence="1" id="KW-0812">Transmembrane</keyword>
<name>W4VI37_9BACI</name>
<reference evidence="2 3" key="1">
    <citation type="journal article" date="2014" name="Genome Announc.">
        <title>Draft Genome Sequence of the Boron-Tolerant and Moderately Halotolerant Bacterium Gracilibacillus boraciitolerans JCM 21714T.</title>
        <authorList>
            <person name="Ahmed I."/>
            <person name="Oshima K."/>
            <person name="Suda W."/>
            <person name="Kitamura K."/>
            <person name="Iida T."/>
            <person name="Ohmori Y."/>
            <person name="Fujiwara T."/>
            <person name="Hattori M."/>
            <person name="Ohkuma M."/>
        </authorList>
    </citation>
    <scope>NUCLEOTIDE SEQUENCE [LARGE SCALE GENOMIC DNA]</scope>
    <source>
        <strain evidence="2 3">JCM 21714</strain>
    </source>
</reference>
<dbReference type="Pfam" id="PF00873">
    <property type="entry name" value="ACR_tran"/>
    <property type="match status" value="1"/>
</dbReference>
<comment type="caution">
    <text evidence="2">The sequence shown here is derived from an EMBL/GenBank/DDBJ whole genome shotgun (WGS) entry which is preliminary data.</text>
</comment>
<dbReference type="SUPFAM" id="SSF82866">
    <property type="entry name" value="Multidrug efflux transporter AcrB transmembrane domain"/>
    <property type="match status" value="1"/>
</dbReference>
<keyword evidence="1" id="KW-1133">Transmembrane helix</keyword>
<dbReference type="Gene3D" id="3.30.70.1440">
    <property type="entry name" value="Multidrug efflux transporter AcrB pore domain"/>
    <property type="match status" value="1"/>
</dbReference>
<dbReference type="InterPro" id="IPR027463">
    <property type="entry name" value="AcrB_DN_DC_subdom"/>
</dbReference>
<proteinExistence type="predicted"/>
<keyword evidence="3" id="KW-1185">Reference proteome</keyword>
<dbReference type="PANTHER" id="PTHR32063:SF0">
    <property type="entry name" value="SWARMING MOTILITY PROTEIN SWRC"/>
    <property type="match status" value="1"/>
</dbReference>
<dbReference type="SUPFAM" id="SSF82714">
    <property type="entry name" value="Multidrug efflux transporter AcrB TolC docking domain, DN and DC subdomains"/>
    <property type="match status" value="1"/>
</dbReference>
<dbReference type="Gene3D" id="3.30.2090.10">
    <property type="entry name" value="Multidrug efflux transporter AcrB TolC docking domain, DN and DC subdomains"/>
    <property type="match status" value="1"/>
</dbReference>
<evidence type="ECO:0000256" key="1">
    <source>
        <dbReference type="SAM" id="Phobius"/>
    </source>
</evidence>